<comment type="caution">
    <text evidence="1">The sequence shown here is derived from an EMBL/GenBank/DDBJ whole genome shotgun (WGS) entry which is preliminary data.</text>
</comment>
<name>A0ABU5UXX5_9GAMM</name>
<sequence length="220" mass="24217">MGKKSRIARPKGELERELREQVELLEHACASFDSGLEAIGKHIALSLRVLLHHRGKSQALLEQLGLRNGYFYDSAGALNPRNLLTECNLVMFQIGPEGARYLPLVAAGGSPSAPKLAPFAEWWNEPVLKDNKGRLLSRRELVGNVADTDGGAHVDPELEEAFMDLSRNNSLGWIFQGNDIAEPLKGRPELACMRQIASEVLLTLKRRHPKVFGVGPGHDA</sequence>
<accession>A0ABU5UXX5</accession>
<evidence type="ECO:0000313" key="1">
    <source>
        <dbReference type="EMBL" id="MEA5665951.1"/>
    </source>
</evidence>
<dbReference type="Proteomes" id="UP001301653">
    <property type="component" value="Unassembled WGS sequence"/>
</dbReference>
<protein>
    <submittedName>
        <fullName evidence="1">Uncharacterized protein</fullName>
    </submittedName>
</protein>
<reference evidence="1 2" key="1">
    <citation type="submission" date="2023-12" db="EMBL/GenBank/DDBJ databases">
        <title>Stenotrophomonas guangdongensis sp. nov., isolated from wilted pepper plants (Capsicum annuum).</title>
        <authorList>
            <person name="Qiu M."/>
            <person name="Li Y."/>
            <person name="Liu Q."/>
            <person name="Zhang X."/>
            <person name="Huang Y."/>
            <person name="Guo R."/>
            <person name="Hu M."/>
            <person name="Zhou J."/>
            <person name="Zhou X."/>
        </authorList>
    </citation>
    <scope>NUCLEOTIDE SEQUENCE [LARGE SCALE GENOMIC DNA]</scope>
    <source>
        <strain evidence="1 2">MH1</strain>
    </source>
</reference>
<organism evidence="1 2">
    <name type="scientific">Stenotrophomonas capsici</name>
    <dbReference type="NCBI Taxonomy" id="3110230"/>
    <lineage>
        <taxon>Bacteria</taxon>
        <taxon>Pseudomonadati</taxon>
        <taxon>Pseudomonadota</taxon>
        <taxon>Gammaproteobacteria</taxon>
        <taxon>Lysobacterales</taxon>
        <taxon>Lysobacteraceae</taxon>
        <taxon>Stenotrophomonas</taxon>
    </lineage>
</organism>
<gene>
    <name evidence="1" type="ORF">VA603_00145</name>
</gene>
<keyword evidence="2" id="KW-1185">Reference proteome</keyword>
<dbReference type="EMBL" id="JAYFUH010000004">
    <property type="protein sequence ID" value="MEA5665951.1"/>
    <property type="molecule type" value="Genomic_DNA"/>
</dbReference>
<proteinExistence type="predicted"/>
<dbReference type="RefSeq" id="WP_323437591.1">
    <property type="nucleotide sequence ID" value="NZ_JAYFUH010000004.1"/>
</dbReference>
<evidence type="ECO:0000313" key="2">
    <source>
        <dbReference type="Proteomes" id="UP001301653"/>
    </source>
</evidence>